<dbReference type="InterPro" id="IPR002880">
    <property type="entry name" value="Pyrv_Fd/Flavodoxin_OxRdtase_N"/>
</dbReference>
<dbReference type="SUPFAM" id="SSF52518">
    <property type="entry name" value="Thiamin diphosphate-binding fold (THDP-binding)"/>
    <property type="match status" value="2"/>
</dbReference>
<dbReference type="InterPro" id="IPR019752">
    <property type="entry name" value="Pyrv/ketoisovalerate_OxRed_cat"/>
</dbReference>
<feature type="binding site" evidence="12">
    <location>
        <position position="788"/>
    </location>
    <ligand>
        <name>[4Fe-4S] cluster</name>
        <dbReference type="ChEBI" id="CHEBI:49883"/>
        <label>1</label>
    </ligand>
</feature>
<keyword evidence="3 12" id="KW-0004">4Fe-4S</keyword>
<dbReference type="InterPro" id="IPR009014">
    <property type="entry name" value="Transketo_C/PFOR_II"/>
</dbReference>
<dbReference type="Pfam" id="PF17147">
    <property type="entry name" value="PFOR_II"/>
    <property type="match status" value="1"/>
</dbReference>
<dbReference type="InterPro" id="IPR011895">
    <property type="entry name" value="Pyrv_flavodox_OxRed"/>
</dbReference>
<keyword evidence="14" id="KW-0670">Pyruvate</keyword>
<evidence type="ECO:0000256" key="8">
    <source>
        <dbReference type="ARBA" id="ARBA00023014"/>
    </source>
</evidence>
<dbReference type="Pfam" id="PF10371">
    <property type="entry name" value="EKR"/>
    <property type="match status" value="1"/>
</dbReference>
<dbReference type="SUPFAM" id="SSF52922">
    <property type="entry name" value="TK C-terminal domain-like"/>
    <property type="match status" value="1"/>
</dbReference>
<evidence type="ECO:0000256" key="7">
    <source>
        <dbReference type="ARBA" id="ARBA00023004"/>
    </source>
</evidence>
<feature type="binding site" evidence="12">
    <location>
        <position position="852"/>
    </location>
    <ligand>
        <name>[4Fe-4S] cluster</name>
        <dbReference type="ChEBI" id="CHEBI:49883"/>
        <label>3</label>
    </ligand>
</feature>
<dbReference type="InterPro" id="IPR050722">
    <property type="entry name" value="Pyruvate:ferred/Flavod_OxRd"/>
</dbReference>
<organism evidence="14 15">
    <name type="scientific">Candidatus Chloroploca asiatica</name>
    <dbReference type="NCBI Taxonomy" id="1506545"/>
    <lineage>
        <taxon>Bacteria</taxon>
        <taxon>Bacillati</taxon>
        <taxon>Chloroflexota</taxon>
        <taxon>Chloroflexia</taxon>
        <taxon>Chloroflexales</taxon>
        <taxon>Chloroflexineae</taxon>
        <taxon>Oscillochloridaceae</taxon>
        <taxon>Candidatus Chloroploca</taxon>
    </lineage>
</organism>
<feature type="binding site" evidence="10">
    <location>
        <begin position="1038"/>
        <end position="1043"/>
    </location>
    <ligand>
        <name>thiamine diphosphate</name>
        <dbReference type="ChEBI" id="CHEBI:58937"/>
    </ligand>
</feature>
<feature type="binding site" evidence="12">
    <location>
        <position position="855"/>
    </location>
    <ligand>
        <name>[4Fe-4S] cluster</name>
        <dbReference type="ChEBI" id="CHEBI:49883"/>
        <label>3</label>
    </ligand>
</feature>
<keyword evidence="4 12" id="KW-0479">Metal-binding</keyword>
<evidence type="ECO:0000256" key="2">
    <source>
        <dbReference type="ARBA" id="ARBA00022448"/>
    </source>
</evidence>
<feature type="binding site" evidence="10">
    <location>
        <begin position="1009"/>
        <end position="1012"/>
    </location>
    <ligand>
        <name>thiamine diphosphate</name>
        <dbReference type="ChEBI" id="CHEBI:58937"/>
    </ligand>
</feature>
<keyword evidence="6 9" id="KW-0560">Oxidoreductase</keyword>
<comment type="similarity">
    <text evidence="1 9">Belongs to the pyruvate:ferredoxin/flavodoxin oxidoreductase family.</text>
</comment>
<feature type="binding site" evidence="12">
    <location>
        <position position="1118"/>
    </location>
    <ligand>
        <name>[4Fe-4S] cluster</name>
        <dbReference type="ChEBI" id="CHEBI:49883"/>
        <label>3</label>
    </ligand>
</feature>
<feature type="site" description="Important for catalytic activity" evidence="11">
    <location>
        <position position="78"/>
    </location>
</feature>
<dbReference type="FunFam" id="3.40.50.920:FF:000007">
    <property type="entry name" value="Pyruvate:ferredoxin (Flavodoxin) oxidoreductase"/>
    <property type="match status" value="1"/>
</dbReference>
<keyword evidence="2 9" id="KW-0813">Transport</keyword>
<feature type="binding site" evidence="10">
    <location>
        <position position="45"/>
    </location>
    <ligand>
        <name>pyruvate</name>
        <dbReference type="ChEBI" id="CHEBI:15361"/>
    </ligand>
</feature>
<dbReference type="Gene3D" id="3.40.50.920">
    <property type="match status" value="1"/>
</dbReference>
<name>A0A2H3KLB4_9CHLR</name>
<feature type="site" description="Important for catalytic activity" evidence="11">
    <location>
        <position position="128"/>
    </location>
</feature>
<proteinExistence type="inferred from homology"/>
<feature type="binding site" evidence="12">
    <location>
        <position position="725"/>
    </location>
    <ligand>
        <name>[4Fe-4S] cluster</name>
        <dbReference type="ChEBI" id="CHEBI:49883"/>
        <label>1</label>
    </ligand>
</feature>
<gene>
    <name evidence="14" type="ORF">A9Q02_03020</name>
</gene>
<dbReference type="GO" id="GO:0022900">
    <property type="term" value="P:electron transport chain"/>
    <property type="evidence" value="ECO:0007669"/>
    <property type="project" value="InterPro"/>
</dbReference>
<dbReference type="GO" id="GO:0006979">
    <property type="term" value="P:response to oxidative stress"/>
    <property type="evidence" value="ECO:0007669"/>
    <property type="project" value="TreeGrafter"/>
</dbReference>
<dbReference type="InterPro" id="IPR033412">
    <property type="entry name" value="PFOR_II"/>
</dbReference>
<evidence type="ECO:0000313" key="15">
    <source>
        <dbReference type="Proteomes" id="UP000220922"/>
    </source>
</evidence>
<dbReference type="PANTHER" id="PTHR32154:SF0">
    <property type="entry name" value="PYRUVATE-FLAVODOXIN OXIDOREDUCTASE-RELATED"/>
    <property type="match status" value="1"/>
</dbReference>
<feature type="binding site" evidence="12">
    <location>
        <position position="722"/>
    </location>
    <ligand>
        <name>[4Fe-4S] cluster</name>
        <dbReference type="ChEBI" id="CHEBI:49883"/>
        <label>1</label>
    </ligand>
</feature>
<evidence type="ECO:0000256" key="9">
    <source>
        <dbReference type="PIRNR" id="PIRNR000159"/>
    </source>
</evidence>
<feature type="binding site" evidence="12">
    <location>
        <position position="781"/>
    </location>
    <ligand>
        <name>[4Fe-4S] cluster</name>
        <dbReference type="ChEBI" id="CHEBI:49883"/>
        <label>2</label>
    </ligand>
</feature>
<dbReference type="Pfam" id="PF01558">
    <property type="entry name" value="POR"/>
    <property type="match status" value="1"/>
</dbReference>
<dbReference type="PROSITE" id="PS51379">
    <property type="entry name" value="4FE4S_FER_2"/>
    <property type="match status" value="2"/>
</dbReference>
<dbReference type="InterPro" id="IPR037112">
    <property type="entry name" value="Pyrv-flavodox_OxR_EKR_sf"/>
</dbReference>
<evidence type="ECO:0000256" key="5">
    <source>
        <dbReference type="ARBA" id="ARBA00022982"/>
    </source>
</evidence>
<dbReference type="InterPro" id="IPR017896">
    <property type="entry name" value="4Fe4S_Fe-S-bd"/>
</dbReference>
<dbReference type="FunFam" id="3.40.50.970:FF:000012">
    <property type="entry name" value="Pyruvate:ferredoxin (Flavodoxin) oxidoreductase"/>
    <property type="match status" value="1"/>
</dbReference>
<evidence type="ECO:0000256" key="11">
    <source>
        <dbReference type="PIRSR" id="PIRSR000159-2"/>
    </source>
</evidence>
<evidence type="ECO:0000256" key="4">
    <source>
        <dbReference type="ARBA" id="ARBA00022723"/>
    </source>
</evidence>
<feature type="binding site" evidence="12">
    <location>
        <position position="784"/>
    </location>
    <ligand>
        <name>[4Fe-4S] cluster</name>
        <dbReference type="ChEBI" id="CHEBI:49883"/>
        <label>2</label>
    </ligand>
</feature>
<dbReference type="GO" id="GO:0051539">
    <property type="term" value="F:4 iron, 4 sulfur cluster binding"/>
    <property type="evidence" value="ECO:0007669"/>
    <property type="project" value="UniProtKB-KW"/>
</dbReference>
<feature type="binding site" evidence="12">
    <location>
        <position position="728"/>
    </location>
    <ligand>
        <name>[4Fe-4S] cluster</name>
        <dbReference type="ChEBI" id="CHEBI:49883"/>
        <label>1</label>
    </ligand>
</feature>
<dbReference type="Gene3D" id="3.40.920.10">
    <property type="entry name" value="Pyruvate-ferredoxin oxidoreductase, PFOR, domain III"/>
    <property type="match status" value="1"/>
</dbReference>
<feature type="site" description="Important for catalytic activity" evidence="11">
    <location>
        <position position="45"/>
    </location>
</feature>
<feature type="binding site" evidence="10">
    <location>
        <position position="857"/>
    </location>
    <ligand>
        <name>thiamine diphosphate</name>
        <dbReference type="ChEBI" id="CHEBI:58937"/>
    </ligand>
</feature>
<dbReference type="NCBIfam" id="TIGR02176">
    <property type="entry name" value="pyruv_ox_red"/>
    <property type="match status" value="1"/>
</dbReference>
<dbReference type="InterPro" id="IPR017900">
    <property type="entry name" value="4Fe4S_Fe_S_CS"/>
</dbReference>
<feature type="site" description="Important for catalytic activity" evidence="11">
    <location>
        <position position="1043"/>
    </location>
</feature>
<evidence type="ECO:0000256" key="1">
    <source>
        <dbReference type="ARBA" id="ARBA00009032"/>
    </source>
</evidence>
<dbReference type="Pfam" id="PF01855">
    <property type="entry name" value="POR_N"/>
    <property type="match status" value="1"/>
</dbReference>
<dbReference type="Gene3D" id="3.30.70.20">
    <property type="match status" value="1"/>
</dbReference>
<evidence type="ECO:0000259" key="13">
    <source>
        <dbReference type="PROSITE" id="PS51379"/>
    </source>
</evidence>
<dbReference type="SUPFAM" id="SSF53323">
    <property type="entry name" value="Pyruvate-ferredoxin oxidoreductase, PFOR, domain III"/>
    <property type="match status" value="1"/>
</dbReference>
<dbReference type="FunFam" id="3.40.920.10:FF:000001">
    <property type="entry name" value="Pyruvate:ferredoxin (Flavodoxin) oxidoreductase"/>
    <property type="match status" value="1"/>
</dbReference>
<dbReference type="Pfam" id="PF12838">
    <property type="entry name" value="Fer4_7"/>
    <property type="match status" value="1"/>
</dbReference>
<reference evidence="14 15" key="1">
    <citation type="submission" date="2016-05" db="EMBL/GenBank/DDBJ databases">
        <authorList>
            <person name="Lavstsen T."/>
            <person name="Jespersen J.S."/>
        </authorList>
    </citation>
    <scope>NUCLEOTIDE SEQUENCE [LARGE SCALE GENOMIC DNA]</scope>
    <source>
        <strain evidence="14 15">B7-9</strain>
    </source>
</reference>
<dbReference type="RefSeq" id="WP_097653790.1">
    <property type="nucleotide sequence ID" value="NZ_LYXE01000110.1"/>
</dbReference>
<comment type="caution">
    <text evidence="14">The sequence shown here is derived from an EMBL/GenBank/DDBJ whole genome shotgun (WGS) entry which is preliminary data.</text>
</comment>
<feature type="binding site" evidence="10">
    <location>
        <position position="78"/>
    </location>
    <ligand>
        <name>thiamine diphosphate</name>
        <dbReference type="ChEBI" id="CHEBI:58937"/>
    </ligand>
</feature>
<dbReference type="CDD" id="cd03377">
    <property type="entry name" value="TPP_PFOR_PNO"/>
    <property type="match status" value="1"/>
</dbReference>
<dbReference type="GO" id="GO:0016903">
    <property type="term" value="F:oxidoreductase activity, acting on the aldehyde or oxo group of donors"/>
    <property type="evidence" value="ECO:0007669"/>
    <property type="project" value="InterPro"/>
</dbReference>
<feature type="binding site" evidence="10">
    <location>
        <position position="880"/>
    </location>
    <ligand>
        <name>thiamine diphosphate</name>
        <dbReference type="ChEBI" id="CHEBI:58937"/>
    </ligand>
</feature>
<dbReference type="Gene3D" id="3.40.50.970">
    <property type="match status" value="2"/>
</dbReference>
<feature type="domain" description="4Fe-4S ferredoxin-type" evidence="13">
    <location>
        <begin position="769"/>
        <end position="798"/>
    </location>
</feature>
<dbReference type="EMBL" id="LYXE01000110">
    <property type="protein sequence ID" value="PDV98067.1"/>
    <property type="molecule type" value="Genomic_DNA"/>
</dbReference>
<keyword evidence="8 12" id="KW-0411">Iron-sulfur</keyword>
<evidence type="ECO:0000256" key="12">
    <source>
        <dbReference type="PIRSR" id="PIRSR000159-50"/>
    </source>
</evidence>
<accession>A0A2H3KLB4</accession>
<dbReference type="Gene3D" id="4.10.780.10">
    <property type="entry name" value="Pyruvate-flavodoxin oxidoreductase, EKR domain"/>
    <property type="match status" value="1"/>
</dbReference>
<feature type="domain" description="4Fe-4S ferredoxin-type" evidence="13">
    <location>
        <begin position="713"/>
        <end position="742"/>
    </location>
</feature>
<dbReference type="Proteomes" id="UP000220922">
    <property type="component" value="Unassembled WGS sequence"/>
</dbReference>
<keyword evidence="5 9" id="KW-0249">Electron transport</keyword>
<dbReference type="InterPro" id="IPR029061">
    <property type="entry name" value="THDP-binding"/>
</dbReference>
<dbReference type="CDD" id="cd07034">
    <property type="entry name" value="TPP_PYR_PFOR_IOR-alpha_like"/>
    <property type="match status" value="1"/>
</dbReference>
<sequence length="1217" mass="132418">MDERQARDSATGLIEPIPQVTIDGNEAVANVAYTLSEVIAIYPITPSTPMGESADAFAAVKRPNLWGTVPTVYEMQSEGGAAGALHGAMQTGALTTTFTASQGLLLMIPNMYKIAGELTATVFHVAARSLAAQGLSIYGDHADVMATRATGWALLSSGSVQEAQDLALVAHAATLKARVPFMHFFDGFRTSHEVNKITPVDEMIIRAMIDDDLVRAHRMRGLSPEHPVLRGTAQNPDVYFQARESVNPFYDVCPRIVQDAMDKFYALTGRRYNLFDYAGAPDAERVIIIMGSGGETAEETARYLAAQGEKVGVLRVRLYRPFTADAFVHALPASTRAIAVLDRTKEPGSTGEPLFLDVVSAVYAFGGSHFLDAQTSGATEQRELPKIIGGRYGLSSKEFTPGMVKAVFDELSQAQPRPRITVGINDDVGGTSLTYDPSFNVEPSGTVRCLFFGLGADGTVGANKNSIKIIGEETPNDAQGYFVYDSKKSGSITTSHLRFGPQPIRAPYLIGDGQAQFVACHQFNFLERIDMLRYASPDGVLLLNSPYAPDEIWGHLPTEVRKAIRQKGLHLWVIDAIAVATATGMRGRINTVMQTCFFAISGVLPRDEAITEIKRSIKKTYGKRGDAIIKQNYMAVDRTLENLYEVTIPTTDDTANGMHLKPPVPANAPAFVRDVLGPMIAQRGDDLPVSAMPVDGTYPTGTTKWEKRNIALEIPVWEPDLCIQCAKCAFVCPHAVIRPKVYEPAALEGAPETFKSTTARFKELPGQLFTLQVAPEDCTGCGLCVEACPVKDKRQTGRKAINMTLQPPLRESEAANWDFFLNLPEVDRTLIQLNSIKNSQLLEPLFEFSGACGGCGETPYIKLVSQLYGDRSVIANATGCSSIYGGNLPTTPWTANKQGRGPAWSNSLFEDNAEFGLGMRLTIDKQAEYARELLPRLANYINPDLIKDLLAADQQTDAGINVQRERIALLNQQIDAALAGNVGSDASLLKDLRSLSDLLARRSVWIIGGDGWAYDIGYGGVDHVLASGRNINILVLDTEVYSNTGGQASKSTPLGAVAKFAASGKATPKKDLGLIAMAYGNVYVARIAMGYDDVQTLRAIQEAEAYDGPSLVIAYSHCIAHGIDMRRGLEQQKLAVQSGMWTLYRYNPLLAMAGKNPLIIDSKPPSISPEKYIAGEGRFQILVRSDQERADYLIGEAQRTNAEHYHRLLQMMSKEES</sequence>
<feature type="binding site" evidence="12">
    <location>
        <position position="732"/>
    </location>
    <ligand>
        <name>[4Fe-4S] cluster</name>
        <dbReference type="ChEBI" id="CHEBI:49883"/>
        <label>2</label>
    </ligand>
</feature>
<evidence type="ECO:0000256" key="6">
    <source>
        <dbReference type="ARBA" id="ARBA00023002"/>
    </source>
</evidence>
<dbReference type="FunFam" id="3.30.70.20:FF:000022">
    <property type="entry name" value="Pyruvate:ferredoxin (Flavodoxin) oxidoreductase"/>
    <property type="match status" value="1"/>
</dbReference>
<protein>
    <submittedName>
        <fullName evidence="14">Pyruvate:ferredoxin (Flavodoxin) oxidoreductase</fullName>
    </submittedName>
</protein>
<feature type="binding site" evidence="12">
    <location>
        <position position="880"/>
    </location>
    <ligand>
        <name>[4Fe-4S] cluster</name>
        <dbReference type="ChEBI" id="CHEBI:49883"/>
        <label>3</label>
    </ligand>
</feature>
<feature type="binding site" evidence="10">
    <location>
        <position position="128"/>
    </location>
    <ligand>
        <name>pyruvate</name>
        <dbReference type="ChEBI" id="CHEBI:15361"/>
    </ligand>
</feature>
<keyword evidence="15" id="KW-1185">Reference proteome</keyword>
<dbReference type="PIRSF" id="PIRSF000159">
    <property type="entry name" value="NifJ"/>
    <property type="match status" value="1"/>
</dbReference>
<evidence type="ECO:0000256" key="10">
    <source>
        <dbReference type="PIRSR" id="PIRSR000159-1"/>
    </source>
</evidence>
<dbReference type="SMART" id="SM00890">
    <property type="entry name" value="EKR"/>
    <property type="match status" value="1"/>
</dbReference>
<dbReference type="GO" id="GO:0005506">
    <property type="term" value="F:iron ion binding"/>
    <property type="evidence" value="ECO:0007669"/>
    <property type="project" value="InterPro"/>
</dbReference>
<evidence type="ECO:0000313" key="14">
    <source>
        <dbReference type="EMBL" id="PDV98067.1"/>
    </source>
</evidence>
<dbReference type="SUPFAM" id="SSF54862">
    <property type="entry name" value="4Fe-4S ferredoxins"/>
    <property type="match status" value="1"/>
</dbReference>
<comment type="cofactor">
    <cofactor evidence="12">
        <name>[4Fe-4S] cluster</name>
        <dbReference type="ChEBI" id="CHEBI:49883"/>
    </cofactor>
    <text evidence="12">Binds 3 [4Fe-4S] clusters per subunit.</text>
</comment>
<dbReference type="InterPro" id="IPR019456">
    <property type="entry name" value="Pyrv-flavodox_OxRtase_EKR"/>
</dbReference>
<feature type="binding site" evidence="12">
    <location>
        <position position="778"/>
    </location>
    <ligand>
        <name>[4Fe-4S] cluster</name>
        <dbReference type="ChEBI" id="CHEBI:49883"/>
        <label>2</label>
    </ligand>
</feature>
<dbReference type="PANTHER" id="PTHR32154">
    <property type="entry name" value="PYRUVATE-FLAVODOXIN OXIDOREDUCTASE-RELATED"/>
    <property type="match status" value="1"/>
</dbReference>
<dbReference type="AlphaFoldDB" id="A0A2H3KLB4"/>
<dbReference type="FunFam" id="3.40.50.970:FF:000041">
    <property type="entry name" value="Pyruvate:ferredoxin (Flavodoxin) oxidoreductase"/>
    <property type="match status" value="1"/>
</dbReference>
<dbReference type="OrthoDB" id="9794954at2"/>
<evidence type="ECO:0000256" key="3">
    <source>
        <dbReference type="ARBA" id="ARBA00022485"/>
    </source>
</evidence>
<dbReference type="PROSITE" id="PS00198">
    <property type="entry name" value="4FE4S_FER_1"/>
    <property type="match status" value="1"/>
</dbReference>
<keyword evidence="7 12" id="KW-0408">Iron</keyword>
<dbReference type="InterPro" id="IPR002869">
    <property type="entry name" value="Pyrv_flavodox_OxRed_cen"/>
</dbReference>